<gene>
    <name evidence="1" type="ORF">PYH38_002302</name>
</gene>
<evidence type="ECO:0000313" key="2">
    <source>
        <dbReference type="Proteomes" id="UP001235547"/>
    </source>
</evidence>
<dbReference type="EMBL" id="CP120371">
    <property type="protein sequence ID" value="WEX83519.1"/>
    <property type="molecule type" value="Genomic_DNA"/>
</dbReference>
<evidence type="ECO:0000313" key="1">
    <source>
        <dbReference type="EMBL" id="WEX83519.1"/>
    </source>
</evidence>
<dbReference type="RefSeq" id="WP_280734344.1">
    <property type="nucleotide sequence ID" value="NZ_CP120368.1"/>
</dbReference>
<protein>
    <submittedName>
        <fullName evidence="1">Uncharacterized protein</fullName>
    </submittedName>
</protein>
<reference evidence="1 2" key="1">
    <citation type="submission" date="2023-03" db="EMBL/GenBank/DDBJ databases">
        <authorList>
            <person name="Kaur S."/>
            <person name="Espinosa-Saiz D."/>
            <person name="Velazquez E."/>
            <person name="Menendez E."/>
            <person name="diCenzo G.C."/>
        </authorList>
    </citation>
    <scope>NUCLEOTIDE SEQUENCE [LARGE SCALE GENOMIC DNA]</scope>
    <source>
        <strain evidence="1 2">LMG 27395</strain>
    </source>
</reference>
<accession>A0ABY8CXZ6</accession>
<organism evidence="1 2">
    <name type="scientific">Sinorhizobium numidicum</name>
    <dbReference type="NCBI Taxonomy" id="680248"/>
    <lineage>
        <taxon>Bacteria</taxon>
        <taxon>Pseudomonadati</taxon>
        <taxon>Pseudomonadota</taxon>
        <taxon>Alphaproteobacteria</taxon>
        <taxon>Hyphomicrobiales</taxon>
        <taxon>Rhizobiaceae</taxon>
        <taxon>Sinorhizobium/Ensifer group</taxon>
        <taxon>Sinorhizobium</taxon>
    </lineage>
</organism>
<proteinExistence type="predicted"/>
<name>A0ABY8CXZ6_9HYPH</name>
<keyword evidence="2" id="KW-1185">Reference proteome</keyword>
<dbReference type="Proteomes" id="UP001235547">
    <property type="component" value="Chromosome 1"/>
</dbReference>
<sequence length="107" mass="12052">MIDAADERRDQATVEIGYATTDAILEKAVDIAPMDIENVLHRLGCVNHLLTNYVYDLCCDEEGAEEIINKMDKLLRDAAEGLRMLHQVDMQATRLNYYLLPPKSAAN</sequence>